<keyword evidence="1" id="KW-1133">Transmembrane helix</keyword>
<proteinExistence type="predicted"/>
<dbReference type="RefSeq" id="WP_210759923.1">
    <property type="nucleotide sequence ID" value="NZ_CP060139.1"/>
</dbReference>
<keyword evidence="4" id="KW-1185">Reference proteome</keyword>
<sequence>MALIDVNSKRFKNFMAKLYGWGASVVILGAMFKILHLPGADIMLVVGLTTEAVIFFFSAFEKPGEELDWTLVYPELAGMTDEEEQYSSNNQRGLSATQELDRMLEDAKIDGELIESLGSGLRRFGDAANKLTETSEAAAATGAYNEQLSLASKNMESLNALYAVQLESSANHMEAQNTLMEKLSNSIQDSDRLTNEVSSLVNNMSQLNNVYGGMLSAMNVNRSN</sequence>
<feature type="transmembrane region" description="Helical" evidence="1">
    <location>
        <begin position="42"/>
        <end position="60"/>
    </location>
</feature>
<keyword evidence="1" id="KW-0472">Membrane</keyword>
<protein>
    <submittedName>
        <fullName evidence="3">Gliding motility protein GldL</fullName>
    </submittedName>
</protein>
<dbReference type="KEGG" id="chyd:H4K34_06025"/>
<feature type="transmembrane region" description="Helical" evidence="1">
    <location>
        <begin position="18"/>
        <end position="36"/>
    </location>
</feature>
<dbReference type="InterPro" id="IPR019852">
    <property type="entry name" value="Motility-assoc_prot_GldL"/>
</dbReference>
<dbReference type="AlphaFoldDB" id="A0A7H0VI48"/>
<dbReference type="Pfam" id="PF22827">
    <property type="entry name" value="GldL_N"/>
    <property type="match status" value="1"/>
</dbReference>
<evidence type="ECO:0000256" key="1">
    <source>
        <dbReference type="SAM" id="Phobius"/>
    </source>
</evidence>
<evidence type="ECO:0000259" key="2">
    <source>
        <dbReference type="Pfam" id="PF22827"/>
    </source>
</evidence>
<reference evidence="3 4" key="1">
    <citation type="submission" date="2020-08" db="EMBL/GenBank/DDBJ databases">
        <title>Croceimicrobium hydrocarbonivorans gen. nov., sp. nov., a novel marine bacterium isolated from a bacterial consortium that degrades polyethylene terephthalate.</title>
        <authorList>
            <person name="Liu R."/>
        </authorList>
    </citation>
    <scope>NUCLEOTIDE SEQUENCE [LARGE SCALE GENOMIC DNA]</scope>
    <source>
        <strain evidence="3 4">A20-9</strain>
    </source>
</reference>
<evidence type="ECO:0000313" key="4">
    <source>
        <dbReference type="Proteomes" id="UP000516305"/>
    </source>
</evidence>
<gene>
    <name evidence="3" type="primary">gldL</name>
    <name evidence="3" type="ORF">H4K34_06025</name>
</gene>
<keyword evidence="1" id="KW-0812">Transmembrane</keyword>
<name>A0A7H0VI48_9FLAO</name>
<dbReference type="NCBIfam" id="TIGR03513">
    <property type="entry name" value="GldL_gliding"/>
    <property type="match status" value="1"/>
</dbReference>
<dbReference type="Proteomes" id="UP000516305">
    <property type="component" value="Chromosome"/>
</dbReference>
<dbReference type="EMBL" id="CP060139">
    <property type="protein sequence ID" value="QNR25396.1"/>
    <property type="molecule type" value="Genomic_DNA"/>
</dbReference>
<feature type="domain" description="Gliding motility protein GldL-like N-terminal" evidence="2">
    <location>
        <begin position="18"/>
        <end position="78"/>
    </location>
</feature>
<organism evidence="3 4">
    <name type="scientific">Croceimicrobium hydrocarbonivorans</name>
    <dbReference type="NCBI Taxonomy" id="2761580"/>
    <lineage>
        <taxon>Bacteria</taxon>
        <taxon>Pseudomonadati</taxon>
        <taxon>Bacteroidota</taxon>
        <taxon>Flavobacteriia</taxon>
        <taxon>Flavobacteriales</taxon>
        <taxon>Owenweeksiaceae</taxon>
        <taxon>Croceimicrobium</taxon>
    </lineage>
</organism>
<evidence type="ECO:0000313" key="3">
    <source>
        <dbReference type="EMBL" id="QNR25396.1"/>
    </source>
</evidence>
<dbReference type="InterPro" id="IPR055087">
    <property type="entry name" value="GldL-like_N"/>
</dbReference>
<accession>A0A7H0VI48</accession>